<dbReference type="PROSITE" id="PS51257">
    <property type="entry name" value="PROKAR_LIPOPROTEIN"/>
    <property type="match status" value="1"/>
</dbReference>
<organism evidence="1 2">
    <name type="scientific">Shewanella phage vB_SspM_M16-3</name>
    <dbReference type="NCBI Taxonomy" id="2866684"/>
    <lineage>
        <taxon>Viruses</taxon>
        <taxon>Duplodnaviria</taxon>
        <taxon>Heunggongvirae</taxon>
        <taxon>Uroviricota</taxon>
        <taxon>Caudoviricetes</taxon>
        <taxon>Peduoviridae</taxon>
        <taxon>Arsenicumvirus</taxon>
        <taxon>Arsenicumvirus M163</taxon>
    </lineage>
</organism>
<dbReference type="Proteomes" id="UP000827858">
    <property type="component" value="Segment"/>
</dbReference>
<keyword evidence="2" id="KW-1185">Reference proteome</keyword>
<proteinExistence type="predicted"/>
<sequence>MLKPGLILFCLMLFAGCTSAPPLLAVQSTVVGCPLVIPCLLPASNPISNQGISSELDTCETAWHDCAAQIDMIIECQTKQEAKQKAKQQAKDLSQTEGKRNE</sequence>
<reference evidence="1" key="1">
    <citation type="submission" date="2021-07" db="EMBL/GenBank/DDBJ databases">
        <title>Identification, Characterization, and Genomic Analysis of Novel Shewanella Virulent Phage from a Gold Mine.</title>
        <authorList>
            <person name="Bujak K."/>
            <person name="Decewicz P."/>
            <person name="Radlinska M."/>
        </authorList>
    </citation>
    <scope>NUCLEOTIDE SEQUENCE</scope>
</reference>
<dbReference type="NCBIfam" id="NF038368">
    <property type="entry name" value="P2_Rz1"/>
    <property type="match status" value="1"/>
</dbReference>
<evidence type="ECO:0000313" key="1">
    <source>
        <dbReference type="EMBL" id="QYW06315.1"/>
    </source>
</evidence>
<dbReference type="Pfam" id="PF23793">
    <property type="entry name" value="LysC"/>
    <property type="match status" value="1"/>
</dbReference>
<accession>A0AAE7WVZ2</accession>
<name>A0AAE7WVZ2_9CAUD</name>
<dbReference type="InterPro" id="IPR047737">
    <property type="entry name" value="LysC"/>
</dbReference>
<evidence type="ECO:0000313" key="2">
    <source>
        <dbReference type="Proteomes" id="UP000827858"/>
    </source>
</evidence>
<protein>
    <submittedName>
        <fullName evidence="1">Rz1-like lysis system protein</fullName>
    </submittedName>
</protein>
<gene>
    <name evidence="1" type="ORF">M163_p25</name>
</gene>
<dbReference type="InterPro" id="IPR058979">
    <property type="entry name" value="LysC-like"/>
</dbReference>
<dbReference type="EMBL" id="MZ568829">
    <property type="protein sequence ID" value="QYW06315.1"/>
    <property type="molecule type" value="Genomic_DNA"/>
</dbReference>